<evidence type="ECO:0000313" key="2">
    <source>
        <dbReference type="EMBL" id="MBB5205526.1"/>
    </source>
</evidence>
<dbReference type="EMBL" id="JACHHO010000004">
    <property type="protein sequence ID" value="MBB5205526.1"/>
    <property type="molecule type" value="Genomic_DNA"/>
</dbReference>
<keyword evidence="3" id="KW-1185">Reference proteome</keyword>
<dbReference type="InterPro" id="IPR036844">
    <property type="entry name" value="Hint_dom_sf"/>
</dbReference>
<feature type="domain" description="Hedgehog/Intein (Hint)" evidence="1">
    <location>
        <begin position="51"/>
        <end position="165"/>
    </location>
</feature>
<dbReference type="NCBIfam" id="TIGR01443">
    <property type="entry name" value="intein_Cterm"/>
    <property type="match status" value="2"/>
</dbReference>
<dbReference type="Pfam" id="PF07591">
    <property type="entry name" value="PT-HINT"/>
    <property type="match status" value="1"/>
</dbReference>
<gene>
    <name evidence="2" type="ORF">HNQ51_002845</name>
</gene>
<dbReference type="InterPro" id="IPR030934">
    <property type="entry name" value="Intein_C"/>
</dbReference>
<dbReference type="InterPro" id="IPR028992">
    <property type="entry name" value="Hedgehog/Intein_dom"/>
</dbReference>
<evidence type="ECO:0000259" key="1">
    <source>
        <dbReference type="Pfam" id="PF13403"/>
    </source>
</evidence>
<reference evidence="2 3" key="1">
    <citation type="submission" date="2020-08" db="EMBL/GenBank/DDBJ databases">
        <title>Genomic Encyclopedia of Type Strains, Phase IV (KMG-IV): sequencing the most valuable type-strain genomes for metagenomic binning, comparative biology and taxonomic classification.</title>
        <authorList>
            <person name="Goeker M."/>
        </authorList>
    </citation>
    <scope>NUCLEOTIDE SEQUENCE [LARGE SCALE GENOMIC DNA]</scope>
    <source>
        <strain evidence="2 3">DSM 23958</strain>
    </source>
</reference>
<name>A0A840S954_9BURK</name>
<evidence type="ECO:0000313" key="3">
    <source>
        <dbReference type="Proteomes" id="UP000554837"/>
    </source>
</evidence>
<organism evidence="2 3">
    <name type="scientific">Inhella inkyongensis</name>
    <dbReference type="NCBI Taxonomy" id="392593"/>
    <lineage>
        <taxon>Bacteria</taxon>
        <taxon>Pseudomonadati</taxon>
        <taxon>Pseudomonadota</taxon>
        <taxon>Betaproteobacteria</taxon>
        <taxon>Burkholderiales</taxon>
        <taxon>Sphaerotilaceae</taxon>
        <taxon>Inhella</taxon>
    </lineage>
</organism>
<dbReference type="AlphaFoldDB" id="A0A840S954"/>
<dbReference type="Proteomes" id="UP000554837">
    <property type="component" value="Unassembled WGS sequence"/>
</dbReference>
<dbReference type="Pfam" id="PF13403">
    <property type="entry name" value="Hint_2"/>
    <property type="match status" value="1"/>
</dbReference>
<accession>A0A840S954</accession>
<dbReference type="RefSeq" id="WP_175423603.1">
    <property type="nucleotide sequence ID" value="NZ_CP040709.1"/>
</dbReference>
<dbReference type="Gene3D" id="2.170.16.10">
    <property type="entry name" value="Hedgehog/Intein (Hint) domain"/>
    <property type="match status" value="2"/>
</dbReference>
<comment type="caution">
    <text evidence="2">The sequence shown here is derived from an EMBL/GenBank/DDBJ whole genome shotgun (WGS) entry which is preliminary data.</text>
</comment>
<sequence>MQSFKVDWVGGVAGMGKRISDGRILAVEDYARAAEGMLSLDANGKPIFIGCFAAGTLVHTAVGLMPIEQVRAGTLVLAQPEDGGERALRRVINKMSTLDQPLMAVQIKIEGEQGTDFTTLFATPNHPFWVETAHTEDGKHWLAAECLEPCMGLQLADGRRAEVHAAALIRRTQHEDVLFAADARVQQGQVLCLKDGQLQVAALEQVALLGELRLGEAYRAPVYNFEVEDFHTYYVAEVGVWVHNTGCQADAAVNNTLVIADDIASIKEGQPHNCFVAGTLIHTKEGLVPIELIKVGDWVLSYPDDQPIPSEYRKDPSPPKTYKRVLRTYIAENQPVMEFPVLNLASGNVEHFTATFNHPIFVLNHGWMPLEAICARREQVGVETFEFRNIVLGGLYKNKGLATVYNIEVEDFHTYYVGEEGVWVHNCDPHSTRKICGVKELLDFVWNGEGKIEISRIDNFANPNSRNLTALPGLYF</sequence>
<proteinExistence type="predicted"/>
<protein>
    <recommendedName>
        <fullName evidence="1">Hedgehog/Intein (Hint) domain-containing protein</fullName>
    </recommendedName>
</protein>
<dbReference type="PROSITE" id="PS50818">
    <property type="entry name" value="INTEIN_C_TER"/>
    <property type="match status" value="2"/>
</dbReference>
<dbReference type="CDD" id="cd00081">
    <property type="entry name" value="Hint"/>
    <property type="match status" value="1"/>
</dbReference>
<dbReference type="SUPFAM" id="SSF51294">
    <property type="entry name" value="Hedgehog/intein (Hint) domain"/>
    <property type="match status" value="2"/>
</dbReference>